<dbReference type="InterPro" id="IPR050185">
    <property type="entry name" value="Ub_carboxyl-term_hydrolase"/>
</dbReference>
<evidence type="ECO:0000259" key="12">
    <source>
        <dbReference type="PROSITE" id="PS50235"/>
    </source>
</evidence>
<dbReference type="VEuPathDB" id="CryptoDB:Cvel_5742"/>
<dbReference type="PROSITE" id="PS50235">
    <property type="entry name" value="USP_3"/>
    <property type="match status" value="1"/>
</dbReference>
<dbReference type="SUPFAM" id="SSF57850">
    <property type="entry name" value="RING/U-box"/>
    <property type="match status" value="1"/>
</dbReference>
<dbReference type="GO" id="GO:0016579">
    <property type="term" value="P:protein deubiquitination"/>
    <property type="evidence" value="ECO:0007669"/>
    <property type="project" value="InterPro"/>
</dbReference>
<evidence type="ECO:0008006" key="15">
    <source>
        <dbReference type="Google" id="ProtNLM"/>
    </source>
</evidence>
<proteinExistence type="inferred from homology"/>
<dbReference type="GO" id="GO:0000245">
    <property type="term" value="P:spliceosomal complex assembly"/>
    <property type="evidence" value="ECO:0007669"/>
    <property type="project" value="InterPro"/>
</dbReference>
<keyword evidence="9" id="KW-0539">Nucleus</keyword>
<comment type="similarity">
    <text evidence="2">Belongs to the peptidase C19 family.</text>
</comment>
<dbReference type="InterPro" id="IPR038765">
    <property type="entry name" value="Papain-like_cys_pep_sf"/>
</dbReference>
<evidence type="ECO:0000256" key="10">
    <source>
        <dbReference type="PROSITE-ProRule" id="PRU00502"/>
    </source>
</evidence>
<dbReference type="Pfam" id="PF00443">
    <property type="entry name" value="UCH"/>
    <property type="match status" value="1"/>
</dbReference>
<keyword evidence="4" id="KW-0479">Metal-binding</keyword>
<comment type="subcellular location">
    <subcellularLocation>
        <location evidence="1">Nucleus</location>
    </subcellularLocation>
</comment>
<dbReference type="AlphaFoldDB" id="A0A0G4H6B8"/>
<dbReference type="InterPro" id="IPR001607">
    <property type="entry name" value="Znf_UBP"/>
</dbReference>
<dbReference type="SUPFAM" id="SSF54001">
    <property type="entry name" value="Cysteine proteinases"/>
    <property type="match status" value="1"/>
</dbReference>
<evidence type="ECO:0000313" key="14">
    <source>
        <dbReference type="EMBL" id="CEM39154.1"/>
    </source>
</evidence>
<evidence type="ECO:0000259" key="13">
    <source>
        <dbReference type="PROSITE" id="PS50271"/>
    </source>
</evidence>
<protein>
    <recommendedName>
        <fullName evidence="15">USP domain-containing protein</fullName>
    </recommendedName>
</protein>
<dbReference type="InterPro" id="IPR013083">
    <property type="entry name" value="Znf_RING/FYVE/PHD"/>
</dbReference>
<feature type="region of interest" description="Disordered" evidence="11">
    <location>
        <begin position="1"/>
        <end position="37"/>
    </location>
</feature>
<dbReference type="FunFam" id="3.30.40.10:FF:000068">
    <property type="entry name" value="U4/U6.U5 tri-snRNP-associated protein 2"/>
    <property type="match status" value="1"/>
</dbReference>
<keyword evidence="3" id="KW-0507">mRNA processing</keyword>
<reference evidence="14" key="1">
    <citation type="submission" date="2014-11" db="EMBL/GenBank/DDBJ databases">
        <authorList>
            <person name="Otto D Thomas"/>
            <person name="Naeem Raeece"/>
        </authorList>
    </citation>
    <scope>NUCLEOTIDE SEQUENCE</scope>
</reference>
<evidence type="ECO:0000256" key="3">
    <source>
        <dbReference type="ARBA" id="ARBA00022664"/>
    </source>
</evidence>
<dbReference type="SMART" id="SM00290">
    <property type="entry name" value="ZnF_UBP"/>
    <property type="match status" value="1"/>
</dbReference>
<keyword evidence="7" id="KW-0862">Zinc</keyword>
<dbReference type="InterPro" id="IPR028889">
    <property type="entry name" value="USP"/>
</dbReference>
<evidence type="ECO:0000256" key="11">
    <source>
        <dbReference type="SAM" id="MobiDB-lite"/>
    </source>
</evidence>
<dbReference type="GO" id="GO:0005681">
    <property type="term" value="C:spliceosomal complex"/>
    <property type="evidence" value="ECO:0007669"/>
    <property type="project" value="UniProtKB-KW"/>
</dbReference>
<name>A0A0G4H6B8_9ALVE</name>
<dbReference type="Gene3D" id="3.30.40.10">
    <property type="entry name" value="Zinc/RING finger domain, C3HC4 (zinc finger)"/>
    <property type="match status" value="1"/>
</dbReference>
<feature type="region of interest" description="Disordered" evidence="11">
    <location>
        <begin position="502"/>
        <end position="525"/>
    </location>
</feature>
<keyword evidence="8" id="KW-0508">mRNA splicing</keyword>
<dbReference type="PhylomeDB" id="A0A0G4H6B8"/>
<dbReference type="PANTHER" id="PTHR21646:SF16">
    <property type="entry name" value="U4_U6.U5 TRI-SNRNP-ASSOCIATED PROTEIN 2"/>
    <property type="match status" value="1"/>
</dbReference>
<dbReference type="GO" id="GO:0004843">
    <property type="term" value="F:cysteine-type deubiquitinase activity"/>
    <property type="evidence" value="ECO:0007669"/>
    <property type="project" value="InterPro"/>
</dbReference>
<accession>A0A0G4H6B8</accession>
<evidence type="ECO:0000256" key="4">
    <source>
        <dbReference type="ARBA" id="ARBA00022723"/>
    </source>
</evidence>
<dbReference type="PROSITE" id="PS50271">
    <property type="entry name" value="ZF_UBP"/>
    <property type="match status" value="1"/>
</dbReference>
<dbReference type="EMBL" id="CDMZ01001909">
    <property type="protein sequence ID" value="CEM39154.1"/>
    <property type="molecule type" value="Genomic_DNA"/>
</dbReference>
<dbReference type="GO" id="GO:0008270">
    <property type="term" value="F:zinc ion binding"/>
    <property type="evidence" value="ECO:0007669"/>
    <property type="project" value="UniProtKB-KW"/>
</dbReference>
<feature type="compositionally biased region" description="Acidic residues" evidence="11">
    <location>
        <begin position="513"/>
        <end position="525"/>
    </location>
</feature>
<sequence>MKRSAPDDMPAKKAKTDAHETKEEKGEVPKKEEKKEAVVKTETGETKTKVVARRECPYLGTINRQLLDFDFEKLCSITMSNLNAYCCLICGRYFQGRGKHTPAYTHALEEQHFVFLNLHTCKVYCLPENYEVEDASLNDIKFYLNPTFSSEDVKGLGTVVQYGKSLDGTDFLPGLIGLNNLGKTDFFNVVIQLLLQVTPVRNNLLLMDFDNIQKPDPVLLSLSELSRKIFNPKNFKGIVSPHEFLQAVGIASKKQFRIGEQRDPLALLSWLLARLHQRLKRDDGASVVHDALQGLVRVRSSDASKLHLDPEESSQPYLFLSLEVPPAPIFVDSLDKSRIPQVPIFDLLQKFDGEKVFEPTPNKLKRYALEKLAPFLLIQIQRFSKNNFFVEKNPTIVTFPVKHLDLADFIAPDIPPTDNPVTKYDLVANICHEGKASAGSFKIHALHVPTSTWYEIEDLRVTQVLPQQIAVSESYVQLYRRQDVKPDGSLDTEMRRQRIAELKAAAAPPEGGDATDDIDMFADGE</sequence>
<evidence type="ECO:0000256" key="2">
    <source>
        <dbReference type="ARBA" id="ARBA00009085"/>
    </source>
</evidence>
<organism evidence="14">
    <name type="scientific">Chromera velia CCMP2878</name>
    <dbReference type="NCBI Taxonomy" id="1169474"/>
    <lineage>
        <taxon>Eukaryota</taxon>
        <taxon>Sar</taxon>
        <taxon>Alveolata</taxon>
        <taxon>Colpodellida</taxon>
        <taxon>Chromeraceae</taxon>
        <taxon>Chromera</taxon>
    </lineage>
</organism>
<evidence type="ECO:0000256" key="8">
    <source>
        <dbReference type="ARBA" id="ARBA00023187"/>
    </source>
</evidence>
<keyword evidence="6 10" id="KW-0863">Zinc-finger</keyword>
<evidence type="ECO:0000256" key="9">
    <source>
        <dbReference type="ARBA" id="ARBA00023242"/>
    </source>
</evidence>
<evidence type="ECO:0000256" key="1">
    <source>
        <dbReference type="ARBA" id="ARBA00004123"/>
    </source>
</evidence>
<dbReference type="InterPro" id="IPR001394">
    <property type="entry name" value="Peptidase_C19_UCH"/>
</dbReference>
<dbReference type="Gene3D" id="3.90.70.10">
    <property type="entry name" value="Cysteine proteinases"/>
    <property type="match status" value="1"/>
</dbReference>
<evidence type="ECO:0000256" key="5">
    <source>
        <dbReference type="ARBA" id="ARBA00022728"/>
    </source>
</evidence>
<feature type="domain" description="UBP-type" evidence="13">
    <location>
        <begin position="54"/>
        <end position="151"/>
    </location>
</feature>
<keyword evidence="5" id="KW-0747">Spliceosome</keyword>
<evidence type="ECO:0000256" key="6">
    <source>
        <dbReference type="ARBA" id="ARBA00022771"/>
    </source>
</evidence>
<dbReference type="CDD" id="cd02669">
    <property type="entry name" value="Peptidase_C19M"/>
    <property type="match status" value="1"/>
</dbReference>
<dbReference type="InterPro" id="IPR033809">
    <property type="entry name" value="USP39"/>
</dbReference>
<feature type="domain" description="USP" evidence="12">
    <location>
        <begin position="176"/>
        <end position="482"/>
    </location>
</feature>
<gene>
    <name evidence="14" type="ORF">Cvel_5742</name>
</gene>
<dbReference type="PANTHER" id="PTHR21646">
    <property type="entry name" value="UBIQUITIN CARBOXYL-TERMINAL HYDROLASE"/>
    <property type="match status" value="1"/>
</dbReference>
<dbReference type="Pfam" id="PF02148">
    <property type="entry name" value="zf-UBP"/>
    <property type="match status" value="1"/>
</dbReference>
<evidence type="ECO:0000256" key="7">
    <source>
        <dbReference type="ARBA" id="ARBA00022833"/>
    </source>
</evidence>